<dbReference type="InterPro" id="IPR006426">
    <property type="entry name" value="Asn_synth_AEB"/>
</dbReference>
<dbReference type="SUPFAM" id="SSF51735">
    <property type="entry name" value="NAD(P)-binding Rossmann-fold domains"/>
    <property type="match status" value="1"/>
</dbReference>
<evidence type="ECO:0000313" key="3">
    <source>
        <dbReference type="EMBL" id="VAX18043.1"/>
    </source>
</evidence>
<keyword evidence="3" id="KW-0436">Ligase</keyword>
<dbReference type="GO" id="GO:0006529">
    <property type="term" value="P:asparagine biosynthetic process"/>
    <property type="evidence" value="ECO:0007669"/>
    <property type="project" value="InterPro"/>
</dbReference>
<dbReference type="InterPro" id="IPR051786">
    <property type="entry name" value="ASN_synthetase/amidase"/>
</dbReference>
<dbReference type="GO" id="GO:0004066">
    <property type="term" value="F:asparagine synthase (glutamine-hydrolyzing) activity"/>
    <property type="evidence" value="ECO:0007669"/>
    <property type="project" value="UniProtKB-EC"/>
</dbReference>
<comment type="similarity">
    <text evidence="1">Belongs to the asparagine synthetase family.</text>
</comment>
<dbReference type="CDD" id="cd01991">
    <property type="entry name" value="Asn_synthase_B_C"/>
    <property type="match status" value="1"/>
</dbReference>
<evidence type="ECO:0000256" key="1">
    <source>
        <dbReference type="ARBA" id="ARBA00005752"/>
    </source>
</evidence>
<accession>A0A3B1C0D4</accession>
<dbReference type="PANTHER" id="PTHR43284">
    <property type="entry name" value="ASPARAGINE SYNTHETASE (GLUTAMINE-HYDROLYZING)"/>
    <property type="match status" value="1"/>
</dbReference>
<dbReference type="PIRSF" id="PIRSF001589">
    <property type="entry name" value="Asn_synthetase_glu-h"/>
    <property type="match status" value="1"/>
</dbReference>
<feature type="domain" description="Asparagine synthetase" evidence="2">
    <location>
        <begin position="67"/>
        <end position="544"/>
    </location>
</feature>
<name>A0A3B1C0D4_9ZZZZ</name>
<reference evidence="3" key="1">
    <citation type="submission" date="2018-06" db="EMBL/GenBank/DDBJ databases">
        <authorList>
            <person name="Zhirakovskaya E."/>
        </authorList>
    </citation>
    <scope>NUCLEOTIDE SEQUENCE</scope>
</reference>
<dbReference type="SUPFAM" id="SSF52402">
    <property type="entry name" value="Adenine nucleotide alpha hydrolases-like"/>
    <property type="match status" value="1"/>
</dbReference>
<proteinExistence type="inferred from homology"/>
<dbReference type="EC" id="6.3.5.4" evidence="3"/>
<feature type="non-terminal residue" evidence="3">
    <location>
        <position position="1"/>
    </location>
</feature>
<organism evidence="3">
    <name type="scientific">hydrothermal vent metagenome</name>
    <dbReference type="NCBI Taxonomy" id="652676"/>
    <lineage>
        <taxon>unclassified sequences</taxon>
        <taxon>metagenomes</taxon>
        <taxon>ecological metagenomes</taxon>
    </lineage>
</organism>
<dbReference type="Gene3D" id="3.40.50.620">
    <property type="entry name" value="HUPs"/>
    <property type="match status" value="2"/>
</dbReference>
<dbReference type="Pfam" id="PF00733">
    <property type="entry name" value="Asn_synthase"/>
    <property type="match status" value="1"/>
</dbReference>
<dbReference type="PANTHER" id="PTHR43284:SF1">
    <property type="entry name" value="ASPARAGINE SYNTHETASE"/>
    <property type="match status" value="1"/>
</dbReference>
<dbReference type="InterPro" id="IPR036291">
    <property type="entry name" value="NAD(P)-bd_dom_sf"/>
</dbReference>
<protein>
    <submittedName>
        <fullName evidence="3">Asparagine synthetase [glutamine-hydrolyzing]</fullName>
        <ecNumber evidence="3">6.3.5.4</ecNumber>
    </submittedName>
</protein>
<gene>
    <name evidence="3" type="ORF">MNBD_NITROSPINAE02-69</name>
</gene>
<dbReference type="InterPro" id="IPR014729">
    <property type="entry name" value="Rossmann-like_a/b/a_fold"/>
</dbReference>
<sequence length="562" mass="63397">GVVARALTHVSEIEGSDQCIVSGITRLMGGHCLTIRQGGQPVVSRWWRTLDHIEEPPRGIKKQAERLRELFFDACRIRMRSDVPVGGALSGGLDSGSVFCAVSELMKSPGFAENSGGEGIKAFVATFTGTPQDERKYAERIVRHTGVPAVYKEIDPLDGLGALDEILYSFEEIFDMASAPWLLYRGMREENIVVSMDGHGGDELFGGYDFQVEDALRASIWAEPDKERYNELKIVLKQMCPGGARNDFPAFIGPGHINKVVIYGCGQAGRMAVGRAAERGWDTLYCVDSDKEMWGGELEGAKIKSPEALLEKNYDMIIVASGLGKEEIYERLNSMGLKKDKDYIFFRDIPDMKERDGVWPANAFSAESINLPWLRVERAPYIPPVHNDDMDALKKMEVMNRRLYSDFHFTTLPTILRNFDRNSMAHGVEIRSPFMDWRLVCFAFSLPWSAKVGDGFTKRILREALRGVLPESIRTRATKVGFASPVLQWVEGPLKPFIMDTLNSRAFLDSEIWDGPMIEKIIKQAYGKGDFATVRHFWHCLQTQRLFETFADKKRSFMARMT</sequence>
<evidence type="ECO:0000259" key="2">
    <source>
        <dbReference type="Pfam" id="PF00733"/>
    </source>
</evidence>
<dbReference type="GO" id="GO:0005829">
    <property type="term" value="C:cytosol"/>
    <property type="evidence" value="ECO:0007669"/>
    <property type="project" value="TreeGrafter"/>
</dbReference>
<dbReference type="InterPro" id="IPR001962">
    <property type="entry name" value="Asn_synthase"/>
</dbReference>
<dbReference type="Gene3D" id="3.40.50.720">
    <property type="entry name" value="NAD(P)-binding Rossmann-like Domain"/>
    <property type="match status" value="1"/>
</dbReference>
<dbReference type="AlphaFoldDB" id="A0A3B1C0D4"/>
<dbReference type="EMBL" id="UOGE01000030">
    <property type="protein sequence ID" value="VAX18043.1"/>
    <property type="molecule type" value="Genomic_DNA"/>
</dbReference>